<dbReference type="AlphaFoldDB" id="A0A3S9NXZ9"/>
<dbReference type="Proteomes" id="UP000267268">
    <property type="component" value="Chromosome 1"/>
</dbReference>
<dbReference type="Pfam" id="PF06863">
    <property type="entry name" value="DUF1254"/>
    <property type="match status" value="1"/>
</dbReference>
<evidence type="ECO:0000259" key="2">
    <source>
        <dbReference type="Pfam" id="PF06742"/>
    </source>
</evidence>
<accession>A0A3S9NXZ9</accession>
<dbReference type="InterPro" id="IPR037049">
    <property type="entry name" value="DUF1214_C_sf"/>
</dbReference>
<dbReference type="Gene3D" id="2.60.40.1610">
    <property type="entry name" value="Domain of unknown function DUF1254"/>
    <property type="match status" value="1"/>
</dbReference>
<organism evidence="4 5">
    <name type="scientific">Flammeovirga pectinis</name>
    <dbReference type="NCBI Taxonomy" id="2494373"/>
    <lineage>
        <taxon>Bacteria</taxon>
        <taxon>Pseudomonadati</taxon>
        <taxon>Bacteroidota</taxon>
        <taxon>Cytophagia</taxon>
        <taxon>Cytophagales</taxon>
        <taxon>Flammeovirgaceae</taxon>
        <taxon>Flammeovirga</taxon>
    </lineage>
</organism>
<keyword evidence="1" id="KW-0732">Signal</keyword>
<dbReference type="RefSeq" id="WP_126610758.1">
    <property type="nucleotide sequence ID" value="NZ_CP034562.1"/>
</dbReference>
<dbReference type="PANTHER" id="PTHR36509">
    <property type="entry name" value="BLL3101 PROTEIN"/>
    <property type="match status" value="1"/>
</dbReference>
<protein>
    <submittedName>
        <fullName evidence="4">DUF1254 domain-containing protein</fullName>
    </submittedName>
</protein>
<feature type="chain" id="PRO_5019198986" evidence="1">
    <location>
        <begin position="23"/>
        <end position="475"/>
    </location>
</feature>
<dbReference type="Pfam" id="PF06742">
    <property type="entry name" value="DUF1214"/>
    <property type="match status" value="1"/>
</dbReference>
<name>A0A3S9NXZ9_9BACT</name>
<keyword evidence="5" id="KW-1185">Reference proteome</keyword>
<dbReference type="PANTHER" id="PTHR36509:SF2">
    <property type="entry name" value="BLL3101 PROTEIN"/>
    <property type="match status" value="1"/>
</dbReference>
<gene>
    <name evidence="4" type="ORF">EI427_00790</name>
</gene>
<dbReference type="InterPro" id="IPR037050">
    <property type="entry name" value="DUF1254_sf"/>
</dbReference>
<proteinExistence type="predicted"/>
<feature type="domain" description="DUF1214" evidence="2">
    <location>
        <begin position="347"/>
        <end position="456"/>
    </location>
</feature>
<feature type="domain" description="DUF1254" evidence="3">
    <location>
        <begin position="75"/>
        <end position="204"/>
    </location>
</feature>
<reference evidence="4 5" key="1">
    <citation type="submission" date="2018-12" db="EMBL/GenBank/DDBJ databases">
        <title>Flammeovirga pectinis sp. nov., isolated from the gut of the Korean scallop, Patinopecten yessoensis.</title>
        <authorList>
            <person name="Bae J.-W."/>
            <person name="Jeong Y.-S."/>
            <person name="Kang W."/>
        </authorList>
    </citation>
    <scope>NUCLEOTIDE SEQUENCE [LARGE SCALE GENOMIC DNA]</scope>
    <source>
        <strain evidence="4 5">L12M1</strain>
    </source>
</reference>
<feature type="signal peptide" evidence="1">
    <location>
        <begin position="1"/>
        <end position="22"/>
    </location>
</feature>
<evidence type="ECO:0000313" key="5">
    <source>
        <dbReference type="Proteomes" id="UP000267268"/>
    </source>
</evidence>
<dbReference type="EMBL" id="CP034562">
    <property type="protein sequence ID" value="AZQ60797.1"/>
    <property type="molecule type" value="Genomic_DNA"/>
</dbReference>
<dbReference type="KEGG" id="fll:EI427_00790"/>
<evidence type="ECO:0000259" key="3">
    <source>
        <dbReference type="Pfam" id="PF06863"/>
    </source>
</evidence>
<evidence type="ECO:0000256" key="1">
    <source>
        <dbReference type="SAM" id="SignalP"/>
    </source>
</evidence>
<dbReference type="Gene3D" id="2.60.120.600">
    <property type="entry name" value="Domain of unknown function DUF1214, C-terminal domain"/>
    <property type="match status" value="1"/>
</dbReference>
<sequence length="475" mass="53689">MKNKFTLLITLFLTSFIFKSMGQNNQLNSKSVDTKMELLTKAYFYGYPLLTMESTFKVATNTVESNHFKGRSPLNQLASLYPFPKADFKGVVRPNLDTYYHLVYADLSEGPLYIEFPATDRYYLVPILNAYTDVISTLGSRTTGQGKLEIALVGPNFKGELPKDVTVIKSETDLNWLVCRVQVNDDKDGKKEVKSFANKIIVRPLTERNNKKYKAPEGNFVEQNNFVPMQAVDNLNVTDYFNKMMTLLVTNPPLAADKTFIEQLKEVGITPGGTFDISTFTTEEQAKIQKIPATAQEIFQQLTARPKTKTMQNGWSVTTTGLGEYGTNYAFRAYITKIGFGANLGEDAVYPNAAIDVDGNNFNGSNNYVLHFDADKLPPVDGFWSITMYDKSGFLVPNTIDRYNLGDKKDMNYNEDGSLDIYIQKDAPEGHEKNWLPSTTEGVEFELTFRMYWPKKEVLNKTWTMPGVKKVVDTK</sequence>
<dbReference type="InterPro" id="IPR010621">
    <property type="entry name" value="DUF1214"/>
</dbReference>
<dbReference type="SUPFAM" id="SSF160935">
    <property type="entry name" value="VPA0735-like"/>
    <property type="match status" value="1"/>
</dbReference>
<dbReference type="OrthoDB" id="40820at2"/>
<evidence type="ECO:0000313" key="4">
    <source>
        <dbReference type="EMBL" id="AZQ60797.1"/>
    </source>
</evidence>
<dbReference type="InterPro" id="IPR010679">
    <property type="entry name" value="DUF1254"/>
</dbReference>